<dbReference type="AlphaFoldDB" id="A0A7G9QVN7"/>
<accession>A0A7G9QVN7</accession>
<evidence type="ECO:0000259" key="2">
    <source>
        <dbReference type="Pfam" id="PF05732"/>
    </source>
</evidence>
<evidence type="ECO:0000313" key="4">
    <source>
        <dbReference type="Proteomes" id="UP000515977"/>
    </source>
</evidence>
<feature type="domain" description="Plasmid replication protein RepL" evidence="2">
    <location>
        <begin position="58"/>
        <end position="151"/>
    </location>
</feature>
<organism evidence="3 4">
    <name type="scientific">Thermomonas brevis</name>
    <dbReference type="NCBI Taxonomy" id="215691"/>
    <lineage>
        <taxon>Bacteria</taxon>
        <taxon>Pseudomonadati</taxon>
        <taxon>Pseudomonadota</taxon>
        <taxon>Gammaproteobacteria</taxon>
        <taxon>Lysobacterales</taxon>
        <taxon>Lysobacteraceae</taxon>
        <taxon>Thermomonas</taxon>
    </lineage>
</organism>
<dbReference type="SUPFAM" id="SSF46785">
    <property type="entry name" value="Winged helix' DNA-binding domain"/>
    <property type="match status" value="1"/>
</dbReference>
<dbReference type="GO" id="GO:0006276">
    <property type="term" value="P:plasmid maintenance"/>
    <property type="evidence" value="ECO:0007669"/>
    <property type="project" value="InterPro"/>
</dbReference>
<sequence>MTFQTRVETVPADEVRNELDAESGLTDDAKQALAGAAAAGGVIEKRTTYRETSPVAIEKGAAFCLAFLGNFRQLLDAGTTTHEMKVVAYVLERMEYGNLVSLSQTAMANDFGCSRQAISKHFKSLEKRGFFVRKDGHLFVNSTIFAKGLATRMDKERRQHLTAAQDTRGGRFAPTLKAKDKR</sequence>
<dbReference type="InterPro" id="IPR036388">
    <property type="entry name" value="WH-like_DNA-bd_sf"/>
</dbReference>
<dbReference type="Pfam" id="PF05732">
    <property type="entry name" value="RepL"/>
    <property type="match status" value="1"/>
</dbReference>
<dbReference type="Proteomes" id="UP000515977">
    <property type="component" value="Chromosome"/>
</dbReference>
<dbReference type="EMBL" id="CP060711">
    <property type="protein sequence ID" value="QNN47412.1"/>
    <property type="molecule type" value="Genomic_DNA"/>
</dbReference>
<dbReference type="InterPro" id="IPR008813">
    <property type="entry name" value="Plasmid_replication_RepL"/>
</dbReference>
<evidence type="ECO:0000256" key="1">
    <source>
        <dbReference type="SAM" id="MobiDB-lite"/>
    </source>
</evidence>
<proteinExistence type="predicted"/>
<reference evidence="3 4" key="1">
    <citation type="submission" date="2020-08" db="EMBL/GenBank/DDBJ databases">
        <title>Genome sequence of Thermomonas brevis KACC 16975T.</title>
        <authorList>
            <person name="Hyun D.-W."/>
            <person name="Bae J.-W."/>
        </authorList>
    </citation>
    <scope>NUCLEOTIDE SEQUENCE [LARGE SCALE GENOMIC DNA]</scope>
    <source>
        <strain evidence="3 4">KACC 16975</strain>
    </source>
</reference>
<protein>
    <submittedName>
        <fullName evidence="3">Replication/maintenance protein RepL</fullName>
    </submittedName>
</protein>
<dbReference type="RefSeq" id="WP_187571158.1">
    <property type="nucleotide sequence ID" value="NZ_CP060711.1"/>
</dbReference>
<dbReference type="GO" id="GO:0006260">
    <property type="term" value="P:DNA replication"/>
    <property type="evidence" value="ECO:0007669"/>
    <property type="project" value="InterPro"/>
</dbReference>
<gene>
    <name evidence="3" type="ORF">H9L17_04495</name>
</gene>
<feature type="region of interest" description="Disordered" evidence="1">
    <location>
        <begin position="156"/>
        <end position="182"/>
    </location>
</feature>
<name>A0A7G9QVN7_9GAMM</name>
<dbReference type="InterPro" id="IPR036390">
    <property type="entry name" value="WH_DNA-bd_sf"/>
</dbReference>
<dbReference type="Gene3D" id="1.10.10.10">
    <property type="entry name" value="Winged helix-like DNA-binding domain superfamily/Winged helix DNA-binding domain"/>
    <property type="match status" value="1"/>
</dbReference>
<keyword evidence="4" id="KW-1185">Reference proteome</keyword>
<evidence type="ECO:0000313" key="3">
    <source>
        <dbReference type="EMBL" id="QNN47412.1"/>
    </source>
</evidence>
<dbReference type="KEGG" id="tbv:H9L17_04495"/>